<dbReference type="AlphaFoldDB" id="A0A7J0D8F3"/>
<name>A0A7J0D8F3_9ERIC</name>
<protein>
    <submittedName>
        <fullName evidence="1">Uncharacterized protein</fullName>
    </submittedName>
</protein>
<comment type="caution">
    <text evidence="1">The sequence shown here is derived from an EMBL/GenBank/DDBJ whole genome shotgun (WGS) entry which is preliminary data.</text>
</comment>
<keyword evidence="2" id="KW-1185">Reference proteome</keyword>
<dbReference type="OrthoDB" id="5980302at2759"/>
<dbReference type="EMBL" id="BJWL01000095">
    <property type="protein sequence ID" value="GFS29669.1"/>
    <property type="molecule type" value="Genomic_DNA"/>
</dbReference>
<organism evidence="1 2">
    <name type="scientific">Actinidia rufa</name>
    <dbReference type="NCBI Taxonomy" id="165716"/>
    <lineage>
        <taxon>Eukaryota</taxon>
        <taxon>Viridiplantae</taxon>
        <taxon>Streptophyta</taxon>
        <taxon>Embryophyta</taxon>
        <taxon>Tracheophyta</taxon>
        <taxon>Spermatophyta</taxon>
        <taxon>Magnoliopsida</taxon>
        <taxon>eudicotyledons</taxon>
        <taxon>Gunneridae</taxon>
        <taxon>Pentapetalae</taxon>
        <taxon>asterids</taxon>
        <taxon>Ericales</taxon>
        <taxon>Actinidiaceae</taxon>
        <taxon>Actinidia</taxon>
    </lineage>
</organism>
<dbReference type="Proteomes" id="UP000585474">
    <property type="component" value="Unassembled WGS sequence"/>
</dbReference>
<evidence type="ECO:0000313" key="1">
    <source>
        <dbReference type="EMBL" id="GFS29669.1"/>
    </source>
</evidence>
<reference evidence="2" key="1">
    <citation type="submission" date="2019-07" db="EMBL/GenBank/DDBJ databases">
        <title>De Novo Assembly of kiwifruit Actinidia rufa.</title>
        <authorList>
            <person name="Sugita-Konishi S."/>
            <person name="Sato K."/>
            <person name="Mori E."/>
            <person name="Abe Y."/>
            <person name="Kisaki G."/>
            <person name="Hamano K."/>
            <person name="Suezawa K."/>
            <person name="Otani M."/>
            <person name="Fukuda T."/>
            <person name="Manabe T."/>
            <person name="Gomi K."/>
            <person name="Tabuchi M."/>
            <person name="Akimitsu K."/>
            <person name="Kataoka I."/>
        </authorList>
    </citation>
    <scope>NUCLEOTIDE SEQUENCE [LARGE SCALE GENOMIC DNA]</scope>
    <source>
        <strain evidence="2">cv. Fuchu</strain>
    </source>
</reference>
<accession>A0A7J0D8F3</accession>
<evidence type="ECO:0000313" key="2">
    <source>
        <dbReference type="Proteomes" id="UP000585474"/>
    </source>
</evidence>
<proteinExistence type="predicted"/>
<sequence>MEFNQAQLLVHDDAVLNKFRTDHNILEDPNAEGGDGMLPSHLYASLCQLRQNRACGGQFDALSGSPLQCCGPAACVYRGAAEEEARHTLLQGLALRKVTNFLAYEPVYCHVIPHKAGELDRIRLPALCIEGRVSRCVDFSLNDFSAELNENMPLARVLGWEEGITLSSSYRQAYSNLELGRQAFRRPRLCPALACSAQAEHWKPEFSNAVLGKQVTMVDSAKDHDTSLALAQAIMLPKDVANFMEEGSKEIRDLQRATAISERMKEQSTGINKSKKKISSLEKLAKLDFEVTEKAKLDFVALYRNEMLAMPLLLKLGGWLACLKELSIPSDHPAWSSAPLEVELVYLPLAYSPLVLLDFNEEKLLEEMTDEVPKKTPKVADDFIQDAVEANVATEDYLNANVSSDL</sequence>
<gene>
    <name evidence="1" type="ORF">Acr_00g0007740</name>
</gene>